<dbReference type="EMBL" id="JBIMSO010000059">
    <property type="protein sequence ID" value="MFH5210170.1"/>
    <property type="molecule type" value="Genomic_DNA"/>
</dbReference>
<sequence length="353" mass="38237">MTTEKKTIRLLVETLDSDPTVVVENGTPREFKRLPNVLRGAQKAVVEQLIAEAIVSGTARRARVESGRDTDGGSVVVSPAFGPDKTVFGVQVALGPGDTSTPASVAAWEWELGLDGVPPRLRLSGEFFDVFGIGPDYQDRSVYGPADFFARIVRLNDVFSGWETIKRARAGHRSSGDFVIRRESGDLAVIRYAQRCVETPAGLRLRGICRELSATEVGTDLDVAVLDSMAMRHMLGTQQMFAYILDTTIPHAPCVLKWLTSWVPNIGHGVSTGQTPAVHPDDLPTVMQLIEEGRRTAEPVTGTARVRRAGGGWISMRATGQLLSPSLSENTWILMIHPESLAEKGVPSSAVPV</sequence>
<protein>
    <submittedName>
        <fullName evidence="2">GAF domain-containing protein</fullName>
    </submittedName>
</protein>
<organism evidence="2 3">
    <name type="scientific">Antrihabitans spumae</name>
    <dbReference type="NCBI Taxonomy" id="3373370"/>
    <lineage>
        <taxon>Bacteria</taxon>
        <taxon>Bacillati</taxon>
        <taxon>Actinomycetota</taxon>
        <taxon>Actinomycetes</taxon>
        <taxon>Mycobacteriales</taxon>
        <taxon>Nocardiaceae</taxon>
        <taxon>Antrihabitans</taxon>
    </lineage>
</organism>
<dbReference type="RefSeq" id="WP_395115840.1">
    <property type="nucleotide sequence ID" value="NZ_JBIMSO010000059.1"/>
</dbReference>
<evidence type="ECO:0000259" key="1">
    <source>
        <dbReference type="Pfam" id="PF18007"/>
    </source>
</evidence>
<dbReference type="Pfam" id="PF18007">
    <property type="entry name" value="Rv3651-like_N"/>
    <property type="match status" value="1"/>
</dbReference>
<feature type="domain" description="Rv3651-like N-terminal" evidence="1">
    <location>
        <begin position="10"/>
        <end position="103"/>
    </location>
</feature>
<dbReference type="Proteomes" id="UP001609175">
    <property type="component" value="Unassembled WGS sequence"/>
</dbReference>
<dbReference type="Gene3D" id="3.30.450.20">
    <property type="entry name" value="PAS domain"/>
    <property type="match status" value="1"/>
</dbReference>
<evidence type="ECO:0000313" key="3">
    <source>
        <dbReference type="Proteomes" id="UP001609175"/>
    </source>
</evidence>
<dbReference type="InterPro" id="IPR041458">
    <property type="entry name" value="Rv3651-like_N"/>
</dbReference>
<comment type="caution">
    <text evidence="2">The sequence shown here is derived from an EMBL/GenBank/DDBJ whole genome shotgun (WGS) entry which is preliminary data.</text>
</comment>
<name>A0ABW7JQ86_9NOCA</name>
<proteinExistence type="predicted"/>
<evidence type="ECO:0000313" key="2">
    <source>
        <dbReference type="EMBL" id="MFH5210170.1"/>
    </source>
</evidence>
<gene>
    <name evidence="2" type="ORF">ACHIPZ_18475</name>
</gene>
<accession>A0ABW7JQ86</accession>
<reference evidence="2 3" key="1">
    <citation type="submission" date="2024-10" db="EMBL/GenBank/DDBJ databases">
        <authorList>
            <person name="Riesco R."/>
        </authorList>
    </citation>
    <scope>NUCLEOTIDE SEQUENCE [LARGE SCALE GENOMIC DNA]</scope>
    <source>
        <strain evidence="2 3">NCIMB 15449</strain>
    </source>
</reference>